<dbReference type="OrthoDB" id="3365698at2759"/>
<sequence length="522" mass="59095">MPEAYPCHGKGFIDSKTVEGLLCLLSRVKIRGGEVTAEVIQESSNLEAADEDSRMSTVYSSKQLKSYRNGLQTLLRVTDSMIEEFESGCILFSAQKGINSLPDEILRIIFEIGHDDQDFEHGSELSLAVSGVSRQFRRVALESPWIWRRLSNNQSVGQLELFITRSRTVGLEVAINPCEDPYIDRGRHQEYYGKRIAIPDFMDIVTKQSHRWTSFYFATEDRDEEIPELSEYPLLNLPLLTSLTCDFEPTEGGGDEDEISYLFDDWRTPNLRRVCIMGGAVIEIPEISSDLTSCDLRFYAPDLSSCSEFDPDQCVNLRTLYSLTSLVTLSLHFHGIHASQCISELTSITLPNLKSLDTSFRLCAIDRVIQPLFAAFQFPELINLTINLIQLSEIDYFLALSKISIDAKRYPSIQTLRLAIGHHIVSMDDVPGFCTDLPSLTEVIMEGMDFIRNPRGGLNISRFPRKIRFKCCDTLDDVDLANIIDAAEKNNQELEFVNCRSLSPLNLRKGKARLGGRLRFRI</sequence>
<dbReference type="EMBL" id="ML170156">
    <property type="protein sequence ID" value="TDL30160.1"/>
    <property type="molecule type" value="Genomic_DNA"/>
</dbReference>
<gene>
    <name evidence="1" type="ORF">BD410DRAFT_54675</name>
</gene>
<evidence type="ECO:0000313" key="2">
    <source>
        <dbReference type="Proteomes" id="UP000294933"/>
    </source>
</evidence>
<dbReference type="Gene3D" id="3.80.10.10">
    <property type="entry name" value="Ribonuclease Inhibitor"/>
    <property type="match status" value="1"/>
</dbReference>
<accession>A0A4R5XG62</accession>
<dbReference type="AlphaFoldDB" id="A0A4R5XG62"/>
<keyword evidence="2" id="KW-1185">Reference proteome</keyword>
<dbReference type="InterPro" id="IPR032675">
    <property type="entry name" value="LRR_dom_sf"/>
</dbReference>
<organism evidence="1 2">
    <name type="scientific">Rickenella mellea</name>
    <dbReference type="NCBI Taxonomy" id="50990"/>
    <lineage>
        <taxon>Eukaryota</taxon>
        <taxon>Fungi</taxon>
        <taxon>Dikarya</taxon>
        <taxon>Basidiomycota</taxon>
        <taxon>Agaricomycotina</taxon>
        <taxon>Agaricomycetes</taxon>
        <taxon>Hymenochaetales</taxon>
        <taxon>Rickenellaceae</taxon>
        <taxon>Rickenella</taxon>
    </lineage>
</organism>
<dbReference type="STRING" id="50990.A0A4R5XG62"/>
<dbReference type="Proteomes" id="UP000294933">
    <property type="component" value="Unassembled WGS sequence"/>
</dbReference>
<reference evidence="1 2" key="1">
    <citation type="submission" date="2018-06" db="EMBL/GenBank/DDBJ databases">
        <title>A transcriptomic atlas of mushroom development highlights an independent origin of complex multicellularity.</title>
        <authorList>
            <consortium name="DOE Joint Genome Institute"/>
            <person name="Krizsan K."/>
            <person name="Almasi E."/>
            <person name="Merenyi Z."/>
            <person name="Sahu N."/>
            <person name="Viragh M."/>
            <person name="Koszo T."/>
            <person name="Mondo S."/>
            <person name="Kiss B."/>
            <person name="Balint B."/>
            <person name="Kues U."/>
            <person name="Barry K."/>
            <person name="Hegedus J.C."/>
            <person name="Henrissat B."/>
            <person name="Johnson J."/>
            <person name="Lipzen A."/>
            <person name="Ohm R."/>
            <person name="Nagy I."/>
            <person name="Pangilinan J."/>
            <person name="Yan J."/>
            <person name="Xiong Y."/>
            <person name="Grigoriev I.V."/>
            <person name="Hibbett D.S."/>
            <person name="Nagy L.G."/>
        </authorList>
    </citation>
    <scope>NUCLEOTIDE SEQUENCE [LARGE SCALE GENOMIC DNA]</scope>
    <source>
        <strain evidence="1 2">SZMC22713</strain>
    </source>
</reference>
<dbReference type="SUPFAM" id="SSF52058">
    <property type="entry name" value="L domain-like"/>
    <property type="match status" value="1"/>
</dbReference>
<proteinExistence type="predicted"/>
<dbReference type="VEuPathDB" id="FungiDB:BD410DRAFT_54675"/>
<evidence type="ECO:0000313" key="1">
    <source>
        <dbReference type="EMBL" id="TDL30160.1"/>
    </source>
</evidence>
<name>A0A4R5XG62_9AGAM</name>
<protein>
    <submittedName>
        <fullName evidence="1">Uncharacterized protein</fullName>
    </submittedName>
</protein>